<accession>A0A7J6R2C4</accession>
<name>A0A7J6R2C4_PEROL</name>
<sequence>MAFVNNTVCCLALAGSLLVYLTDAQGYRQQEVLYGRVHGVGTEFFFIPGDEAAIGDLDTAYVLGISGGYDEFRGQTSSQRDGTKTTSLWTSHLVPYNTFINDNDEVNTTRILRFKDGQTSEYVADVLGGDTCFDNIRQRKDSFSENFEAPPPYVAMELQQICQNGFSALSPARDLSVLDGSYTGSRLDRTVSFTFQKGEVMNAGLVVGEVNQELRIVLYYPLCDGVIAAVLPAASLESENISTFVVLRKSVEPASKKSEKRGLFSFFGRRSRKKASTGEDELDGLLADDDESNVICKAEHVMERIARYELLDKWDRYLSDDFVLETKHRKLART</sequence>
<comment type="caution">
    <text evidence="2">The sequence shown here is derived from an EMBL/GenBank/DDBJ whole genome shotgun (WGS) entry which is preliminary data.</text>
</comment>
<protein>
    <submittedName>
        <fullName evidence="2">Uncharacterized protein</fullName>
    </submittedName>
</protein>
<gene>
    <name evidence="2" type="ORF">FOZ62_017191</name>
</gene>
<organism evidence="2 3">
    <name type="scientific">Perkinsus olseni</name>
    <name type="common">Perkinsus atlanticus</name>
    <dbReference type="NCBI Taxonomy" id="32597"/>
    <lineage>
        <taxon>Eukaryota</taxon>
        <taxon>Sar</taxon>
        <taxon>Alveolata</taxon>
        <taxon>Perkinsozoa</taxon>
        <taxon>Perkinsea</taxon>
        <taxon>Perkinsida</taxon>
        <taxon>Perkinsidae</taxon>
        <taxon>Perkinsus</taxon>
    </lineage>
</organism>
<evidence type="ECO:0000313" key="3">
    <source>
        <dbReference type="Proteomes" id="UP000574390"/>
    </source>
</evidence>
<dbReference type="EMBL" id="JABANM010025146">
    <property type="protein sequence ID" value="KAF4715039.1"/>
    <property type="molecule type" value="Genomic_DNA"/>
</dbReference>
<dbReference type="Proteomes" id="UP000574390">
    <property type="component" value="Unassembled WGS sequence"/>
</dbReference>
<proteinExistence type="predicted"/>
<dbReference type="AlphaFoldDB" id="A0A7J6R2C4"/>
<feature type="chain" id="PRO_5029442684" evidence="1">
    <location>
        <begin position="25"/>
        <end position="334"/>
    </location>
</feature>
<evidence type="ECO:0000256" key="1">
    <source>
        <dbReference type="SAM" id="SignalP"/>
    </source>
</evidence>
<feature type="signal peptide" evidence="1">
    <location>
        <begin position="1"/>
        <end position="24"/>
    </location>
</feature>
<reference evidence="2 3" key="1">
    <citation type="submission" date="2020-04" db="EMBL/GenBank/DDBJ databases">
        <title>Perkinsus olseni comparative genomics.</title>
        <authorList>
            <person name="Bogema D.R."/>
        </authorList>
    </citation>
    <scope>NUCLEOTIDE SEQUENCE [LARGE SCALE GENOMIC DNA]</scope>
    <source>
        <strain evidence="2">ATCC PRA-205</strain>
    </source>
</reference>
<evidence type="ECO:0000313" key="2">
    <source>
        <dbReference type="EMBL" id="KAF4715039.1"/>
    </source>
</evidence>
<keyword evidence="1" id="KW-0732">Signal</keyword>